<organism evidence="6 7">
    <name type="scientific">Pseudomonas farsensis</name>
    <dbReference type="NCBI Taxonomy" id="2745492"/>
    <lineage>
        <taxon>Bacteria</taxon>
        <taxon>Pseudomonadati</taxon>
        <taxon>Pseudomonadota</taxon>
        <taxon>Gammaproteobacteria</taxon>
        <taxon>Pseudomonadales</taxon>
        <taxon>Pseudomonadaceae</taxon>
        <taxon>Pseudomonas</taxon>
    </lineage>
</organism>
<gene>
    <name evidence="6" type="ORF">V7S98_17680</name>
</gene>
<dbReference type="InterPro" id="IPR036390">
    <property type="entry name" value="WH_DNA-bd_sf"/>
</dbReference>
<feature type="domain" description="HTH lysR-type" evidence="5">
    <location>
        <begin position="5"/>
        <end position="62"/>
    </location>
</feature>
<keyword evidence="4" id="KW-0804">Transcription</keyword>
<dbReference type="Gene3D" id="1.10.10.10">
    <property type="entry name" value="Winged helix-like DNA-binding domain superfamily/Winged helix DNA-binding domain"/>
    <property type="match status" value="1"/>
</dbReference>
<comment type="caution">
    <text evidence="6">The sequence shown here is derived from an EMBL/GenBank/DDBJ whole genome shotgun (WGS) entry which is preliminary data.</text>
</comment>
<evidence type="ECO:0000313" key="7">
    <source>
        <dbReference type="Proteomes" id="UP001380290"/>
    </source>
</evidence>
<keyword evidence="7" id="KW-1185">Reference proteome</keyword>
<dbReference type="EMBL" id="JBBHLC010000060">
    <property type="protein sequence ID" value="MEJ5865051.1"/>
    <property type="molecule type" value="Genomic_DNA"/>
</dbReference>
<dbReference type="SUPFAM" id="SSF46785">
    <property type="entry name" value="Winged helix' DNA-binding domain"/>
    <property type="match status" value="1"/>
</dbReference>
<accession>A0ABU8QWM6</accession>
<dbReference type="SUPFAM" id="SSF53850">
    <property type="entry name" value="Periplasmic binding protein-like II"/>
    <property type="match status" value="1"/>
</dbReference>
<dbReference type="PANTHER" id="PTHR30537:SF21">
    <property type="entry name" value="HTH-TYPE TRANSCRIPTIONAL REGULATOR SINR-RELATED"/>
    <property type="match status" value="1"/>
</dbReference>
<comment type="similarity">
    <text evidence="1">Belongs to the LysR transcriptional regulatory family.</text>
</comment>
<dbReference type="InterPro" id="IPR036388">
    <property type="entry name" value="WH-like_DNA-bd_sf"/>
</dbReference>
<sequence length="307" mass="33738">MKKLVRMDDLQVFVCTVDSGSFSAAARQLDISPALASAAVQRLERSLGIRLLVRSTRRLRLSDEGLRYLPHARQVLAALVDGEVALEQGRGEITGPLRLSTSSDLGRNTLLPWLDQFQAEHPGITLELRLSDQVADLFGDRLDASIRYGQMADSSLVALPLAPDNRRTLCAAPAYIARYGAPRTPQELAGHNCLRYVMGEQTYERWGFSTAQGLQTVAVTGDRVSDDADVVRRWAVAGLGVVYKSRLDVYEDLRTGRLVELFPQGYGLPAPLHLVCVHRQALTPALQALRAFLQARFAQLQPLPGAP</sequence>
<dbReference type="InterPro" id="IPR058163">
    <property type="entry name" value="LysR-type_TF_proteobact-type"/>
</dbReference>
<dbReference type="PANTHER" id="PTHR30537">
    <property type="entry name" value="HTH-TYPE TRANSCRIPTIONAL REGULATOR"/>
    <property type="match status" value="1"/>
</dbReference>
<dbReference type="CDD" id="cd08422">
    <property type="entry name" value="PBP2_CrgA_like"/>
    <property type="match status" value="1"/>
</dbReference>
<dbReference type="RefSeq" id="WP_339600091.1">
    <property type="nucleotide sequence ID" value="NZ_JBBHLC010000060.1"/>
</dbReference>
<dbReference type="Gene3D" id="3.40.190.290">
    <property type="match status" value="1"/>
</dbReference>
<evidence type="ECO:0000259" key="5">
    <source>
        <dbReference type="PROSITE" id="PS50931"/>
    </source>
</evidence>
<evidence type="ECO:0000256" key="4">
    <source>
        <dbReference type="ARBA" id="ARBA00023163"/>
    </source>
</evidence>
<dbReference type="Pfam" id="PF03466">
    <property type="entry name" value="LysR_substrate"/>
    <property type="match status" value="1"/>
</dbReference>
<proteinExistence type="inferred from homology"/>
<protein>
    <submittedName>
        <fullName evidence="6">LysR family transcriptional regulator</fullName>
    </submittedName>
</protein>
<dbReference type="Pfam" id="PF00126">
    <property type="entry name" value="HTH_1"/>
    <property type="match status" value="1"/>
</dbReference>
<evidence type="ECO:0000256" key="2">
    <source>
        <dbReference type="ARBA" id="ARBA00023015"/>
    </source>
</evidence>
<keyword evidence="3" id="KW-0238">DNA-binding</keyword>
<dbReference type="InterPro" id="IPR000847">
    <property type="entry name" value="LysR_HTH_N"/>
</dbReference>
<evidence type="ECO:0000313" key="6">
    <source>
        <dbReference type="EMBL" id="MEJ5865051.1"/>
    </source>
</evidence>
<dbReference type="PROSITE" id="PS50931">
    <property type="entry name" value="HTH_LYSR"/>
    <property type="match status" value="1"/>
</dbReference>
<evidence type="ECO:0000256" key="3">
    <source>
        <dbReference type="ARBA" id="ARBA00023125"/>
    </source>
</evidence>
<reference evidence="6 7" key="1">
    <citation type="submission" date="2024-02" db="EMBL/GenBank/DDBJ databases">
        <title>Identification of pathogenicity and growth-promoting function of Pseudomonas putida variant.</title>
        <authorList>
            <person name="Sun J."/>
        </authorList>
    </citation>
    <scope>NUCLEOTIDE SEQUENCE [LARGE SCALE GENOMIC DNA]</scope>
    <source>
        <strain evidence="6 7">A03</strain>
    </source>
</reference>
<dbReference type="Proteomes" id="UP001380290">
    <property type="component" value="Unassembled WGS sequence"/>
</dbReference>
<keyword evidence="2" id="KW-0805">Transcription regulation</keyword>
<dbReference type="InterPro" id="IPR005119">
    <property type="entry name" value="LysR_subst-bd"/>
</dbReference>
<name>A0ABU8QWM6_9PSED</name>
<evidence type="ECO:0000256" key="1">
    <source>
        <dbReference type="ARBA" id="ARBA00009437"/>
    </source>
</evidence>